<feature type="domain" description="DUF306" evidence="1">
    <location>
        <begin position="35"/>
        <end position="140"/>
    </location>
</feature>
<accession>A0ABW5D1N8</accession>
<dbReference type="InterPro" id="IPR053147">
    <property type="entry name" value="Hsp_HslJ-like"/>
</dbReference>
<dbReference type="InterPro" id="IPR038670">
    <property type="entry name" value="HslJ-like_sf"/>
</dbReference>
<dbReference type="EMBL" id="JBHUIM010000002">
    <property type="protein sequence ID" value="MFD2247180.1"/>
    <property type="molecule type" value="Genomic_DNA"/>
</dbReference>
<keyword evidence="3" id="KW-1185">Reference proteome</keyword>
<organism evidence="2 3">
    <name type="scientific">Pontibacter ruber</name>
    <dbReference type="NCBI Taxonomy" id="1343895"/>
    <lineage>
        <taxon>Bacteria</taxon>
        <taxon>Pseudomonadati</taxon>
        <taxon>Bacteroidota</taxon>
        <taxon>Cytophagia</taxon>
        <taxon>Cytophagales</taxon>
        <taxon>Hymenobacteraceae</taxon>
        <taxon>Pontibacter</taxon>
    </lineage>
</organism>
<evidence type="ECO:0000313" key="3">
    <source>
        <dbReference type="Proteomes" id="UP001597374"/>
    </source>
</evidence>
<dbReference type="InterPro" id="IPR005184">
    <property type="entry name" value="DUF306_Meta_HslJ"/>
</dbReference>
<proteinExistence type="predicted"/>
<reference evidence="3" key="1">
    <citation type="journal article" date="2019" name="Int. J. Syst. Evol. Microbiol.">
        <title>The Global Catalogue of Microorganisms (GCM) 10K type strain sequencing project: providing services to taxonomists for standard genome sequencing and annotation.</title>
        <authorList>
            <consortium name="The Broad Institute Genomics Platform"/>
            <consortium name="The Broad Institute Genome Sequencing Center for Infectious Disease"/>
            <person name="Wu L."/>
            <person name="Ma J."/>
        </authorList>
    </citation>
    <scope>NUCLEOTIDE SEQUENCE [LARGE SCALE GENOMIC DNA]</scope>
    <source>
        <strain evidence="3">CGMCC 4.1782</strain>
    </source>
</reference>
<dbReference type="PANTHER" id="PTHR35535">
    <property type="entry name" value="HEAT SHOCK PROTEIN HSLJ"/>
    <property type="match status" value="1"/>
</dbReference>
<dbReference type="Proteomes" id="UP001597374">
    <property type="component" value="Unassembled WGS sequence"/>
</dbReference>
<dbReference type="PANTHER" id="PTHR35535:SF1">
    <property type="entry name" value="HEAT SHOCK PROTEIN HSLJ"/>
    <property type="match status" value="1"/>
</dbReference>
<dbReference type="Gene3D" id="2.40.128.270">
    <property type="match status" value="1"/>
</dbReference>
<evidence type="ECO:0000313" key="2">
    <source>
        <dbReference type="EMBL" id="MFD2247180.1"/>
    </source>
</evidence>
<dbReference type="Pfam" id="PF03724">
    <property type="entry name" value="META"/>
    <property type="match status" value="1"/>
</dbReference>
<protein>
    <submittedName>
        <fullName evidence="2">META domain-containing protein</fullName>
    </submittedName>
</protein>
<name>A0ABW5D1N8_9BACT</name>
<sequence>MLTPAPAFAILIAFILLFGTSCTVPTSQPIGEPTALVETYWILYSISEEKIAPDEGTPCFLRFEAKDRDVKGFAGCNRFSGKYNLTGDRLKIYELSVTRMSCPHMELENYLLKTLEEVTTYRIAGEILTLYKGDKAVATFRTGSADELPQAR</sequence>
<evidence type="ECO:0000259" key="1">
    <source>
        <dbReference type="Pfam" id="PF03724"/>
    </source>
</evidence>
<gene>
    <name evidence="2" type="ORF">ACFSKP_12995</name>
</gene>
<dbReference type="RefSeq" id="WP_250430116.1">
    <property type="nucleotide sequence ID" value="NZ_JALPRR010000003.1"/>
</dbReference>
<comment type="caution">
    <text evidence="2">The sequence shown here is derived from an EMBL/GenBank/DDBJ whole genome shotgun (WGS) entry which is preliminary data.</text>
</comment>